<dbReference type="KEGG" id="hhy:Halhy_4292"/>
<dbReference type="InterPro" id="IPR010559">
    <property type="entry name" value="Sig_transdc_His_kin_internal"/>
</dbReference>
<evidence type="ECO:0000313" key="5">
    <source>
        <dbReference type="Proteomes" id="UP000008461"/>
    </source>
</evidence>
<evidence type="ECO:0000256" key="1">
    <source>
        <dbReference type="SAM" id="Phobius"/>
    </source>
</evidence>
<dbReference type="Proteomes" id="UP000008461">
    <property type="component" value="Chromosome"/>
</dbReference>
<dbReference type="GO" id="GO:0016020">
    <property type="term" value="C:membrane"/>
    <property type="evidence" value="ECO:0007669"/>
    <property type="project" value="InterPro"/>
</dbReference>
<keyword evidence="1" id="KW-1133">Transmembrane helix</keyword>
<keyword evidence="4" id="KW-0418">Kinase</keyword>
<dbReference type="EMBL" id="CP002691">
    <property type="protein sequence ID" value="AEE52136.1"/>
    <property type="molecule type" value="Genomic_DNA"/>
</dbReference>
<evidence type="ECO:0000313" key="4">
    <source>
        <dbReference type="EMBL" id="AEE52136.1"/>
    </source>
</evidence>
<dbReference type="PANTHER" id="PTHR34220:SF7">
    <property type="entry name" value="SENSOR HISTIDINE KINASE YPDA"/>
    <property type="match status" value="1"/>
</dbReference>
<proteinExistence type="predicted"/>
<keyword evidence="1" id="KW-0472">Membrane</keyword>
<dbReference type="OrthoDB" id="9809670at2"/>
<dbReference type="RefSeq" id="WP_013766674.1">
    <property type="nucleotide sequence ID" value="NC_015510.1"/>
</dbReference>
<feature type="domain" description="Signal transduction histidine kinase internal region" evidence="3">
    <location>
        <begin position="343"/>
        <end position="417"/>
    </location>
</feature>
<name>F4L760_HALH1</name>
<dbReference type="HOGENOM" id="CLU_500351_0_0_10"/>
<feature type="transmembrane region" description="Helical" evidence="1">
    <location>
        <begin position="306"/>
        <end position="328"/>
    </location>
</feature>
<dbReference type="PANTHER" id="PTHR34220">
    <property type="entry name" value="SENSOR HISTIDINE KINASE YPDA"/>
    <property type="match status" value="1"/>
</dbReference>
<dbReference type="InterPro" id="IPR050640">
    <property type="entry name" value="Bact_2-comp_sensor_kinase"/>
</dbReference>
<dbReference type="AlphaFoldDB" id="F4L760"/>
<gene>
    <name evidence="4" type="ordered locus">Halhy_4292</name>
</gene>
<organism evidence="4 5">
    <name type="scientific">Haliscomenobacter hydrossis (strain ATCC 27775 / DSM 1100 / LMG 10767 / O)</name>
    <dbReference type="NCBI Taxonomy" id="760192"/>
    <lineage>
        <taxon>Bacteria</taxon>
        <taxon>Pseudomonadati</taxon>
        <taxon>Bacteroidota</taxon>
        <taxon>Saprospiria</taxon>
        <taxon>Saprospirales</taxon>
        <taxon>Haliscomenobacteraceae</taxon>
        <taxon>Haliscomenobacter</taxon>
    </lineage>
</organism>
<sequence>MKNSKTWNLNLLLSLSFVWLSTPGSFAQPANKPIPIPSRNQFIQQIAPYIDGREEIKKVSRTSPDYYRWLTLLSLEKITDQWLQHAHYSKSIPADWIRFWYSGHMADSLDMLEEHIFYQQQLNPVLGFMYRDTTALLLTLIDGDTAVFLINRIKWNGAGHNMLNMHRLYKDDRKEPAYIDVMYEYEGSSSQKLPANITGAFFYPESASKQKNAIAAELKEGSLVVFKREWSIVHQSGIDAIVGPAYRIVAKDKQTQELGYFTIKVVGSPGVTWQLSLFQPAQKNYFVIGEKKMKDSYKYQRLAKKILYYLATIIGGGSAMVLVIFYFVQRRRKHQQLRTQMALSGLRAQLNPHFLFNTLTSIQDLVNQENKSAANRYFNEMAQLLRYVVDSSAEEYTSLAAELAALEKYCSLEALRTPFNYHFDIRPEIDLQNTEIPTMLLQPFVENAILHGLRPSSIPKDLHISIWPEGEYRIGISIIDNGIGIEAGEASHQRSILKRSHQGIKTTQKRIDLLNIGKKQKITLTIVDRSQLKPNQTGTLVQLSIPI</sequence>
<keyword evidence="2" id="KW-0732">Signal</keyword>
<reference evidence="4 5" key="1">
    <citation type="journal article" date="2011" name="Stand. Genomic Sci.">
        <title>Complete genome sequence of Haliscomenobacter hydrossis type strain (O).</title>
        <authorList>
            <consortium name="US DOE Joint Genome Institute (JGI-PGF)"/>
            <person name="Daligault H."/>
            <person name="Lapidus A."/>
            <person name="Zeytun A."/>
            <person name="Nolan M."/>
            <person name="Lucas S."/>
            <person name="Del Rio T.G."/>
            <person name="Tice H."/>
            <person name="Cheng J.F."/>
            <person name="Tapia R."/>
            <person name="Han C."/>
            <person name="Goodwin L."/>
            <person name="Pitluck S."/>
            <person name="Liolios K."/>
            <person name="Pagani I."/>
            <person name="Ivanova N."/>
            <person name="Huntemann M."/>
            <person name="Mavromatis K."/>
            <person name="Mikhailova N."/>
            <person name="Pati A."/>
            <person name="Chen A."/>
            <person name="Palaniappan K."/>
            <person name="Land M."/>
            <person name="Hauser L."/>
            <person name="Brambilla E.M."/>
            <person name="Rohde M."/>
            <person name="Verbarg S."/>
            <person name="Goker M."/>
            <person name="Bristow J."/>
            <person name="Eisen J.A."/>
            <person name="Markowitz V."/>
            <person name="Hugenholtz P."/>
            <person name="Kyrpides N.C."/>
            <person name="Klenk H.P."/>
            <person name="Woyke T."/>
        </authorList>
    </citation>
    <scope>NUCLEOTIDE SEQUENCE [LARGE SCALE GENOMIC DNA]</scope>
    <source>
        <strain evidence="5">ATCC 27775 / DSM 1100 / LMG 10767 / O</strain>
    </source>
</reference>
<keyword evidence="1" id="KW-0812">Transmembrane</keyword>
<feature type="chain" id="PRO_5003316544" evidence="2">
    <location>
        <begin position="28"/>
        <end position="547"/>
    </location>
</feature>
<evidence type="ECO:0000256" key="2">
    <source>
        <dbReference type="SAM" id="SignalP"/>
    </source>
</evidence>
<keyword evidence="4" id="KW-0808">Transferase</keyword>
<evidence type="ECO:0000259" key="3">
    <source>
        <dbReference type="Pfam" id="PF06580"/>
    </source>
</evidence>
<dbReference type="Gene3D" id="3.30.565.10">
    <property type="entry name" value="Histidine kinase-like ATPase, C-terminal domain"/>
    <property type="match status" value="1"/>
</dbReference>
<protein>
    <submittedName>
        <fullName evidence="4">Histidine kinase</fullName>
    </submittedName>
</protein>
<dbReference type="InterPro" id="IPR036890">
    <property type="entry name" value="HATPase_C_sf"/>
</dbReference>
<feature type="signal peptide" evidence="2">
    <location>
        <begin position="1"/>
        <end position="27"/>
    </location>
</feature>
<dbReference type="eggNOG" id="COG2972">
    <property type="taxonomic scope" value="Bacteria"/>
</dbReference>
<keyword evidence="5" id="KW-1185">Reference proteome</keyword>
<dbReference type="STRING" id="760192.Halhy_4292"/>
<dbReference type="Pfam" id="PF06580">
    <property type="entry name" value="His_kinase"/>
    <property type="match status" value="1"/>
</dbReference>
<accession>F4L760</accession>
<dbReference type="SUPFAM" id="SSF55874">
    <property type="entry name" value="ATPase domain of HSP90 chaperone/DNA topoisomerase II/histidine kinase"/>
    <property type="match status" value="1"/>
</dbReference>
<dbReference type="GO" id="GO:0000155">
    <property type="term" value="F:phosphorelay sensor kinase activity"/>
    <property type="evidence" value="ECO:0007669"/>
    <property type="project" value="InterPro"/>
</dbReference>
<reference key="2">
    <citation type="submission" date="2011-04" db="EMBL/GenBank/DDBJ databases">
        <title>Complete sequence of chromosome of Haliscomenobacter hydrossis DSM 1100.</title>
        <authorList>
            <consortium name="US DOE Joint Genome Institute (JGI-PGF)"/>
            <person name="Lucas S."/>
            <person name="Han J."/>
            <person name="Lapidus A."/>
            <person name="Bruce D."/>
            <person name="Goodwin L."/>
            <person name="Pitluck S."/>
            <person name="Peters L."/>
            <person name="Kyrpides N."/>
            <person name="Mavromatis K."/>
            <person name="Ivanova N."/>
            <person name="Ovchinnikova G."/>
            <person name="Pagani I."/>
            <person name="Daligault H."/>
            <person name="Detter J.C."/>
            <person name="Han C."/>
            <person name="Land M."/>
            <person name="Hauser L."/>
            <person name="Markowitz V."/>
            <person name="Cheng J.-F."/>
            <person name="Hugenholtz P."/>
            <person name="Woyke T."/>
            <person name="Wu D."/>
            <person name="Verbarg S."/>
            <person name="Frueling A."/>
            <person name="Brambilla E."/>
            <person name="Klenk H.-P."/>
            <person name="Eisen J.A."/>
        </authorList>
    </citation>
    <scope>NUCLEOTIDE SEQUENCE</scope>
    <source>
        <strain>DSM 1100</strain>
    </source>
</reference>